<dbReference type="GO" id="GO:0019380">
    <property type="term" value="P:3-phenylpropionate catabolic process"/>
    <property type="evidence" value="ECO:0007669"/>
    <property type="project" value="TreeGrafter"/>
</dbReference>
<evidence type="ECO:0000256" key="4">
    <source>
        <dbReference type="ARBA" id="ARBA00023002"/>
    </source>
</evidence>
<comment type="similarity">
    <text evidence="1">Belongs to the bacterial ring-hydroxylating dioxygenase beta subunit family.</text>
</comment>
<evidence type="ECO:0000313" key="6">
    <source>
        <dbReference type="Proteomes" id="UP000283650"/>
    </source>
</evidence>
<dbReference type="AlphaFoldDB" id="A0A423MW62"/>
<gene>
    <name evidence="5" type="ORF">BK672_23165</name>
</gene>
<sequence>MQHDQSNHHAIAQLIETELHLLDQQDFDAWQQLLSDDYHYWIPMTREQVSPLHESSLVYEDRFLTTLRINRLANARNFSQQPKSRSLHIAQRPRITLDAASFSACASSNMLYCEARGDNEWHYPVTVEHQLINIDGTWKIHGKKILLLNPARALESLQLII</sequence>
<dbReference type="SUPFAM" id="SSF54427">
    <property type="entry name" value="NTF2-like"/>
    <property type="match status" value="1"/>
</dbReference>
<evidence type="ECO:0000256" key="2">
    <source>
        <dbReference type="ARBA" id="ARBA00022797"/>
    </source>
</evidence>
<protein>
    <submittedName>
        <fullName evidence="5">Uncharacterized protein</fullName>
    </submittedName>
</protein>
<dbReference type="PANTHER" id="PTHR41534">
    <property type="entry name" value="BLR3401 PROTEIN"/>
    <property type="match status" value="1"/>
</dbReference>
<dbReference type="InterPro" id="IPR032710">
    <property type="entry name" value="NTF2-like_dom_sf"/>
</dbReference>
<accession>A0A423MW62</accession>
<organism evidence="5 6">
    <name type="scientific">Pseudomonas fluorescens</name>
    <dbReference type="NCBI Taxonomy" id="294"/>
    <lineage>
        <taxon>Bacteria</taxon>
        <taxon>Pseudomonadati</taxon>
        <taxon>Pseudomonadota</taxon>
        <taxon>Gammaproteobacteria</taxon>
        <taxon>Pseudomonadales</taxon>
        <taxon>Pseudomonadaceae</taxon>
        <taxon>Pseudomonas</taxon>
    </lineage>
</organism>
<dbReference type="InterPro" id="IPR000391">
    <property type="entry name" value="Rng_hydr_dOase-bsu"/>
</dbReference>
<evidence type="ECO:0000313" key="5">
    <source>
        <dbReference type="EMBL" id="RON89757.1"/>
    </source>
</evidence>
<evidence type="ECO:0000256" key="1">
    <source>
        <dbReference type="ARBA" id="ARBA00009570"/>
    </source>
</evidence>
<keyword evidence="2" id="KW-0058">Aromatic hydrocarbons catabolism</keyword>
<dbReference type="Gene3D" id="3.10.450.50">
    <property type="match status" value="1"/>
</dbReference>
<dbReference type="Pfam" id="PF00866">
    <property type="entry name" value="Ring_hydroxyl_B"/>
    <property type="match status" value="1"/>
</dbReference>
<reference evidence="5 6" key="1">
    <citation type="submission" date="2016-10" db="EMBL/GenBank/DDBJ databases">
        <title>Comparative genome analysis of multiple Pseudomonas spp. focuses on biocontrol and plant growth promoting traits.</title>
        <authorList>
            <person name="Tao X.-Y."/>
            <person name="Taylor C.G."/>
        </authorList>
    </citation>
    <scope>NUCLEOTIDE SEQUENCE [LARGE SCALE GENOMIC DNA]</scope>
    <source>
        <strain evidence="5 6">2F9</strain>
    </source>
</reference>
<keyword evidence="3" id="KW-0223">Dioxygenase</keyword>
<dbReference type="PANTHER" id="PTHR41534:SF1">
    <property type="entry name" value="BLR3401 PROTEIN"/>
    <property type="match status" value="1"/>
</dbReference>
<name>A0A423MW62_PSEFL</name>
<dbReference type="RefSeq" id="WP_095112342.1">
    <property type="nucleotide sequence ID" value="NZ_MOBY01000031.1"/>
</dbReference>
<evidence type="ECO:0000256" key="3">
    <source>
        <dbReference type="ARBA" id="ARBA00022964"/>
    </source>
</evidence>
<dbReference type="EMBL" id="MOBY01000031">
    <property type="protein sequence ID" value="RON89757.1"/>
    <property type="molecule type" value="Genomic_DNA"/>
</dbReference>
<proteinExistence type="inferred from homology"/>
<keyword evidence="4" id="KW-0560">Oxidoreductase</keyword>
<comment type="caution">
    <text evidence="5">The sequence shown here is derived from an EMBL/GenBank/DDBJ whole genome shotgun (WGS) entry which is preliminary data.</text>
</comment>
<dbReference type="Proteomes" id="UP000283650">
    <property type="component" value="Unassembled WGS sequence"/>
</dbReference>
<dbReference type="GO" id="GO:0051213">
    <property type="term" value="F:dioxygenase activity"/>
    <property type="evidence" value="ECO:0007669"/>
    <property type="project" value="UniProtKB-KW"/>
</dbReference>